<dbReference type="EMBL" id="CM000782">
    <property type="protein sequence ID" value="AQK80215.1"/>
    <property type="molecule type" value="Genomic_DNA"/>
</dbReference>
<dbReference type="EMBL" id="CM000782">
    <property type="protein sequence ID" value="AQK80213.1"/>
    <property type="molecule type" value="Genomic_DNA"/>
</dbReference>
<proteinExistence type="predicted"/>
<organism evidence="1">
    <name type="scientific">Zea mays</name>
    <name type="common">Maize</name>
    <dbReference type="NCBI Taxonomy" id="4577"/>
    <lineage>
        <taxon>Eukaryota</taxon>
        <taxon>Viridiplantae</taxon>
        <taxon>Streptophyta</taxon>
        <taxon>Embryophyta</taxon>
        <taxon>Tracheophyta</taxon>
        <taxon>Spermatophyta</taxon>
        <taxon>Magnoliopsida</taxon>
        <taxon>Liliopsida</taxon>
        <taxon>Poales</taxon>
        <taxon>Poaceae</taxon>
        <taxon>PACMAD clade</taxon>
        <taxon>Panicoideae</taxon>
        <taxon>Andropogonodae</taxon>
        <taxon>Andropogoneae</taxon>
        <taxon>Tripsacinae</taxon>
        <taxon>Zea</taxon>
    </lineage>
</organism>
<sequence>MADTYILLNLLLFQQKQWCSYCCFPIQLLAWTLPYLFFTLNSKKEAFFSLSFFLSLLPWLDGPRALSHATGAPLRS</sequence>
<name>A0A1D6LKH9_MAIZE</name>
<accession>A0A1D6LKH9</accession>
<reference evidence="1" key="1">
    <citation type="submission" date="2015-12" db="EMBL/GenBank/DDBJ databases">
        <title>Update maize B73 reference genome by single molecule sequencing technologies.</title>
        <authorList>
            <consortium name="Maize Genome Sequencing Project"/>
            <person name="Ware D."/>
        </authorList>
    </citation>
    <scope>NUCLEOTIDE SEQUENCE</scope>
    <source>
        <tissue evidence="1">Seedling</tissue>
    </source>
</reference>
<dbReference type="AlphaFoldDB" id="A0A1D6LKH9"/>
<gene>
    <name evidence="1" type="ORF">ZEAMMB73_Zm00001d036054</name>
</gene>
<evidence type="ECO:0000313" key="1">
    <source>
        <dbReference type="EMBL" id="AQK80213.1"/>
    </source>
</evidence>
<protein>
    <submittedName>
        <fullName evidence="1">Ubiquitin-conjugating enzyme E2 2</fullName>
    </submittedName>
</protein>